<feature type="chain" id="PRO_5045458565" evidence="2">
    <location>
        <begin position="31"/>
        <end position="567"/>
    </location>
</feature>
<dbReference type="PANTHER" id="PTHR10151:SF120">
    <property type="entry name" value="BIS(5'-ADENOSYL)-TRIPHOSPHATASE"/>
    <property type="match status" value="1"/>
</dbReference>
<evidence type="ECO:0000256" key="1">
    <source>
        <dbReference type="SAM" id="MobiDB-lite"/>
    </source>
</evidence>
<keyword evidence="4" id="KW-1185">Reference proteome</keyword>
<organism evidence="3 4">
    <name type="scientific">Amycolatopsis pigmentata</name>
    <dbReference type="NCBI Taxonomy" id="450801"/>
    <lineage>
        <taxon>Bacteria</taxon>
        <taxon>Bacillati</taxon>
        <taxon>Actinomycetota</taxon>
        <taxon>Actinomycetes</taxon>
        <taxon>Pseudonocardiales</taxon>
        <taxon>Pseudonocardiaceae</taxon>
        <taxon>Amycolatopsis</taxon>
    </lineage>
</organism>
<evidence type="ECO:0000313" key="3">
    <source>
        <dbReference type="EMBL" id="MFD2420528.1"/>
    </source>
</evidence>
<dbReference type="Gene3D" id="3.40.720.10">
    <property type="entry name" value="Alkaline Phosphatase, subunit A"/>
    <property type="match status" value="2"/>
</dbReference>
<feature type="signal peptide" evidence="2">
    <location>
        <begin position="1"/>
        <end position="30"/>
    </location>
</feature>
<reference evidence="4" key="1">
    <citation type="journal article" date="2019" name="Int. J. Syst. Evol. Microbiol.">
        <title>The Global Catalogue of Microorganisms (GCM) 10K type strain sequencing project: providing services to taxonomists for standard genome sequencing and annotation.</title>
        <authorList>
            <consortium name="The Broad Institute Genomics Platform"/>
            <consortium name="The Broad Institute Genome Sequencing Center for Infectious Disease"/>
            <person name="Wu L."/>
            <person name="Ma J."/>
        </authorList>
    </citation>
    <scope>NUCLEOTIDE SEQUENCE [LARGE SCALE GENOMIC DNA]</scope>
    <source>
        <strain evidence="4">CGMCC 4.7645</strain>
    </source>
</reference>
<gene>
    <name evidence="3" type="ORF">ACFSXZ_29800</name>
</gene>
<dbReference type="RefSeq" id="WP_378268629.1">
    <property type="nucleotide sequence ID" value="NZ_JBHUKR010000019.1"/>
</dbReference>
<name>A0ABW5FZN4_9PSEU</name>
<dbReference type="InterPro" id="IPR017850">
    <property type="entry name" value="Alkaline_phosphatase_core_sf"/>
</dbReference>
<dbReference type="Pfam" id="PF01663">
    <property type="entry name" value="Phosphodiest"/>
    <property type="match status" value="2"/>
</dbReference>
<protein>
    <submittedName>
        <fullName evidence="3">Alkaline phosphatase family protein</fullName>
    </submittedName>
</protein>
<dbReference type="InterPro" id="IPR002591">
    <property type="entry name" value="Phosphodiest/P_Trfase"/>
</dbReference>
<dbReference type="Proteomes" id="UP001597417">
    <property type="component" value="Unassembled WGS sequence"/>
</dbReference>
<dbReference type="SUPFAM" id="SSF53649">
    <property type="entry name" value="Alkaline phosphatase-like"/>
    <property type="match status" value="1"/>
</dbReference>
<accession>A0ABW5FZN4</accession>
<dbReference type="PANTHER" id="PTHR10151">
    <property type="entry name" value="ECTONUCLEOTIDE PYROPHOSPHATASE/PHOSPHODIESTERASE"/>
    <property type="match status" value="1"/>
</dbReference>
<feature type="region of interest" description="Disordered" evidence="1">
    <location>
        <begin position="302"/>
        <end position="321"/>
    </location>
</feature>
<evidence type="ECO:0000313" key="4">
    <source>
        <dbReference type="Proteomes" id="UP001597417"/>
    </source>
</evidence>
<evidence type="ECO:0000256" key="2">
    <source>
        <dbReference type="SAM" id="SignalP"/>
    </source>
</evidence>
<sequence length="567" mass="59319">MRTRTFRRAWPLAAAGITGLIGVMTGPAAASDGTVHTRHVLLLSVDGMHQADLAAYVRTHPRSALAGLASGGTQFTAASTPFPSDSFPGMVGQVTGGDPKTTGIYYDVTYNHALIDPSASAAVVPEQAVCGQTAPGANVAYDESIDRDNTRLDAGQGLPNLPGDILEMTGDPRTVINPAALPIDPRTCSRVYPHSYLKVNTVFEVAKAHGLRTAWSDKHPAYEILSGPSGDGLDDLFTPEINSTADAAGHDWTSVNALTQAYDHDKVQAVLHEIDGYDHSGRDRRSTPAIFGMNFQSVSTAQKLPVSSGEPGGYDSTGTTPGPVVSKALDYVDGELGAMIAELKKSGRYGDTTIILSAKHGQSPMDSRSLKRIDDGAVIDALNAAWQKRYPAAPQPLVAASADDDGMLLWFTDGDRTPIADAFAENFLRAYAGNGTGKDGQAKATAFDTTPVAYTAAGLSGTHAGPDAAAFIGTTPDDPRVPDLIGIAQHGVVYTGKTKKIAEHGGDDPQDRNVPLVVSGPGIHHGVARGPVETTSIAPTILTLLGLDPEALQAVRAQHTPALDVRS</sequence>
<dbReference type="EMBL" id="JBHUKR010000019">
    <property type="protein sequence ID" value="MFD2420528.1"/>
    <property type="molecule type" value="Genomic_DNA"/>
</dbReference>
<keyword evidence="2" id="KW-0732">Signal</keyword>
<comment type="caution">
    <text evidence="3">The sequence shown here is derived from an EMBL/GenBank/DDBJ whole genome shotgun (WGS) entry which is preliminary data.</text>
</comment>
<proteinExistence type="predicted"/>